<dbReference type="Pfam" id="PF00144">
    <property type="entry name" value="Beta-lactamase"/>
    <property type="match status" value="1"/>
</dbReference>
<sequence length="127" mass="13613">MAAYPFTLQSPRLKTWCLFSLVTFSVFVTLHAFDVIAVDDAIRAAQACRAHTNPGLSVSVVQDGRTLLSRGYGVRRGDDPADSSTGFTIASLTKAFTAALLLKVMEDDGRWVNFVAAVSLPLGSLSC</sequence>
<dbReference type="SUPFAM" id="SSF56601">
    <property type="entry name" value="beta-lactamase/transpeptidase-like"/>
    <property type="match status" value="1"/>
</dbReference>
<dbReference type="Gene3D" id="3.40.710.10">
    <property type="entry name" value="DD-peptidase/beta-lactamase superfamily"/>
    <property type="match status" value="1"/>
</dbReference>
<evidence type="ECO:0000313" key="3">
    <source>
        <dbReference type="Proteomes" id="UP001519460"/>
    </source>
</evidence>
<dbReference type="InterPro" id="IPR012338">
    <property type="entry name" value="Beta-lactam/transpept-like"/>
</dbReference>
<dbReference type="Proteomes" id="UP001519460">
    <property type="component" value="Unassembled WGS sequence"/>
</dbReference>
<accession>A0ABD0LQQ3</accession>
<dbReference type="AlphaFoldDB" id="A0ABD0LQQ3"/>
<dbReference type="PANTHER" id="PTHR46825">
    <property type="entry name" value="D-ALANYL-D-ALANINE-CARBOXYPEPTIDASE/ENDOPEPTIDASE AMPH"/>
    <property type="match status" value="1"/>
</dbReference>
<dbReference type="InterPro" id="IPR001466">
    <property type="entry name" value="Beta-lactam-related"/>
</dbReference>
<gene>
    <name evidence="2" type="ORF">BaRGS_00007001</name>
</gene>
<dbReference type="PANTHER" id="PTHR46825:SF15">
    <property type="entry name" value="BETA-LACTAMASE-RELATED DOMAIN-CONTAINING PROTEIN"/>
    <property type="match status" value="1"/>
</dbReference>
<dbReference type="EMBL" id="JACVVK020000030">
    <property type="protein sequence ID" value="KAK7501570.1"/>
    <property type="molecule type" value="Genomic_DNA"/>
</dbReference>
<organism evidence="2 3">
    <name type="scientific">Batillaria attramentaria</name>
    <dbReference type="NCBI Taxonomy" id="370345"/>
    <lineage>
        <taxon>Eukaryota</taxon>
        <taxon>Metazoa</taxon>
        <taxon>Spiralia</taxon>
        <taxon>Lophotrochozoa</taxon>
        <taxon>Mollusca</taxon>
        <taxon>Gastropoda</taxon>
        <taxon>Caenogastropoda</taxon>
        <taxon>Sorbeoconcha</taxon>
        <taxon>Cerithioidea</taxon>
        <taxon>Batillariidae</taxon>
        <taxon>Batillaria</taxon>
    </lineage>
</organism>
<proteinExistence type="predicted"/>
<evidence type="ECO:0000259" key="1">
    <source>
        <dbReference type="Pfam" id="PF00144"/>
    </source>
</evidence>
<evidence type="ECO:0000313" key="2">
    <source>
        <dbReference type="EMBL" id="KAK7501570.1"/>
    </source>
</evidence>
<dbReference type="InterPro" id="IPR050491">
    <property type="entry name" value="AmpC-like"/>
</dbReference>
<keyword evidence="3" id="KW-1185">Reference proteome</keyword>
<feature type="domain" description="Beta-lactamase-related" evidence="1">
    <location>
        <begin position="43"/>
        <end position="107"/>
    </location>
</feature>
<reference evidence="2 3" key="1">
    <citation type="journal article" date="2023" name="Sci. Data">
        <title>Genome assembly of the Korean intertidal mud-creeper Batillaria attramentaria.</title>
        <authorList>
            <person name="Patra A.K."/>
            <person name="Ho P.T."/>
            <person name="Jun S."/>
            <person name="Lee S.J."/>
            <person name="Kim Y."/>
            <person name="Won Y.J."/>
        </authorList>
    </citation>
    <scope>NUCLEOTIDE SEQUENCE [LARGE SCALE GENOMIC DNA]</scope>
    <source>
        <strain evidence="2">Wonlab-2016</strain>
    </source>
</reference>
<protein>
    <recommendedName>
        <fullName evidence="1">Beta-lactamase-related domain-containing protein</fullName>
    </recommendedName>
</protein>
<name>A0ABD0LQQ3_9CAEN</name>
<comment type="caution">
    <text evidence="2">The sequence shown here is derived from an EMBL/GenBank/DDBJ whole genome shotgun (WGS) entry which is preliminary data.</text>
</comment>